<protein>
    <recommendedName>
        <fullName evidence="2">PepSY domain-containing protein</fullName>
    </recommendedName>
</protein>
<dbReference type="EMBL" id="CP159992">
    <property type="protein sequence ID" value="XCP97448.1"/>
    <property type="molecule type" value="Genomic_DNA"/>
</dbReference>
<dbReference type="RefSeq" id="WP_366296105.1">
    <property type="nucleotide sequence ID" value="NZ_CP159992.1"/>
</dbReference>
<proteinExistence type="predicted"/>
<evidence type="ECO:0000313" key="1">
    <source>
        <dbReference type="EMBL" id="XCP97448.1"/>
    </source>
</evidence>
<sequence length="240" mass="27191">MHKKKRNMLKIMTMSVIFLTLAVLTFFAYIYVKESPGGLADRMMSKALGMQDSILRIPNASTPEEALEQFRGPSEATQIVHQEPVDGGMILFTQRTNSETSSNLQLEYVRKNWFGWKWVWGGGYGTDEIDPSEFALYYMNMPKLEEIKTPFPMVFGTIEHPAIQRVIAETEQNGSINAAEAKLIKVDIEEYIWFAMLPVSEDAPYTIKVYDEEGKQVGRKRVEMASDTGSLTLGKRPASM</sequence>
<evidence type="ECO:0008006" key="2">
    <source>
        <dbReference type="Google" id="ProtNLM"/>
    </source>
</evidence>
<dbReference type="AlphaFoldDB" id="A0AAU8NKD8"/>
<reference evidence="1" key="1">
    <citation type="submission" date="2024-05" db="EMBL/GenBank/DDBJ databases">
        <title>Draft genome assemblies of 36 bacteria isolated from hibernating arctic ground squirrels.</title>
        <authorList>
            <person name="McKee H."/>
            <person name="Mullen L."/>
            <person name="Drown D.M."/>
            <person name="Duddleston K.N."/>
        </authorList>
    </citation>
    <scope>NUCLEOTIDE SEQUENCE</scope>
    <source>
        <strain evidence="1">AN1007</strain>
    </source>
</reference>
<organism evidence="1">
    <name type="scientific">Paenibacillus sp. AN1007</name>
    <dbReference type="NCBI Taxonomy" id="3151385"/>
    <lineage>
        <taxon>Bacteria</taxon>
        <taxon>Bacillati</taxon>
        <taxon>Bacillota</taxon>
        <taxon>Bacilli</taxon>
        <taxon>Bacillales</taxon>
        <taxon>Paenibacillaceae</taxon>
        <taxon>Paenibacillus</taxon>
    </lineage>
</organism>
<gene>
    <name evidence="1" type="ORF">ABXS70_12445</name>
</gene>
<name>A0AAU8NKD8_9BACL</name>
<accession>A0AAU8NKD8</accession>